<proteinExistence type="predicted"/>
<protein>
    <recommendedName>
        <fullName evidence="6">Rho GDP-dissociation inhibitor</fullName>
    </recommendedName>
</protein>
<dbReference type="Proteomes" id="UP000263377">
    <property type="component" value="Unassembled WGS sequence"/>
</dbReference>
<dbReference type="Pfam" id="PF02115">
    <property type="entry name" value="Rho_GDI"/>
    <property type="match status" value="1"/>
</dbReference>
<dbReference type="RefSeq" id="WP_117485247.1">
    <property type="nucleotide sequence ID" value="NZ_QVIG01000001.1"/>
</dbReference>
<keyword evidence="3" id="KW-0963">Cytoplasm</keyword>
<evidence type="ECO:0000313" key="5">
    <source>
        <dbReference type="Proteomes" id="UP000263377"/>
    </source>
</evidence>
<dbReference type="InterPro" id="IPR014756">
    <property type="entry name" value="Ig_E-set"/>
</dbReference>
<dbReference type="PRINTS" id="PR00492">
    <property type="entry name" value="RHOGDI"/>
</dbReference>
<dbReference type="SUPFAM" id="SSF81296">
    <property type="entry name" value="E set domains"/>
    <property type="match status" value="1"/>
</dbReference>
<comment type="caution">
    <text evidence="4">The sequence shown here is derived from an EMBL/GenBank/DDBJ whole genome shotgun (WGS) entry which is preliminary data.</text>
</comment>
<name>A0A372ZM83_9ACTN</name>
<dbReference type="GO" id="GO:0005094">
    <property type="term" value="F:Rho GDP-dissociation inhibitor activity"/>
    <property type="evidence" value="ECO:0007669"/>
    <property type="project" value="InterPro"/>
</dbReference>
<organism evidence="4 5">
    <name type="scientific">Kitasatospora xanthocidica</name>
    <dbReference type="NCBI Taxonomy" id="83382"/>
    <lineage>
        <taxon>Bacteria</taxon>
        <taxon>Bacillati</taxon>
        <taxon>Actinomycetota</taxon>
        <taxon>Actinomycetes</taxon>
        <taxon>Kitasatosporales</taxon>
        <taxon>Streptomycetaceae</taxon>
        <taxon>Kitasatospora</taxon>
    </lineage>
</organism>
<reference evidence="4 5" key="1">
    <citation type="submission" date="2018-08" db="EMBL/GenBank/DDBJ databases">
        <title>Diversity &amp; Physiological Properties of Lignin-Decomposing Actinobacteria from Soil.</title>
        <authorList>
            <person name="Roh S.G."/>
            <person name="Kim S.B."/>
        </authorList>
    </citation>
    <scope>NUCLEOTIDE SEQUENCE [LARGE SCALE GENOMIC DNA]</scope>
    <source>
        <strain evidence="4 5">MMS17-GH009</strain>
    </source>
</reference>
<keyword evidence="2" id="KW-0343">GTPase activation</keyword>
<dbReference type="PANTHER" id="PTHR10980">
    <property type="entry name" value="RHO GDP-DISSOCIATION INHIBITOR"/>
    <property type="match status" value="1"/>
</dbReference>
<dbReference type="InterPro" id="IPR000406">
    <property type="entry name" value="Rho_GDI"/>
</dbReference>
<dbReference type="InterPro" id="IPR024792">
    <property type="entry name" value="RhoGDI_dom_sf"/>
</dbReference>
<dbReference type="Gene3D" id="2.70.50.30">
    <property type="entry name" value="Coagulation Factor XIII, subunit A, domain 1"/>
    <property type="match status" value="1"/>
</dbReference>
<evidence type="ECO:0000313" key="4">
    <source>
        <dbReference type="EMBL" id="RGD56684.1"/>
    </source>
</evidence>
<sequence>MTSDSTTQPDPRLTLLQGTFEFEGRDSVVLDLSTEEARKQASATPLTLKEGANYRVRLTFRVSGELVSGVRYLSQTFRKGLRVQKDQQMLGSFGPQDRPHEVTVPRHGWEEVPSGLLSRGSYTAKGTFTDDDGVELGAWEWAFDIKSSW</sequence>
<dbReference type="FunFam" id="2.70.50.30:FF:000004">
    <property type="entry name" value="Rho GDP-dissociation inhibitor 1"/>
    <property type="match status" value="1"/>
</dbReference>
<dbReference type="GO" id="GO:0016020">
    <property type="term" value="C:membrane"/>
    <property type="evidence" value="ECO:0007669"/>
    <property type="project" value="TreeGrafter"/>
</dbReference>
<evidence type="ECO:0008006" key="6">
    <source>
        <dbReference type="Google" id="ProtNLM"/>
    </source>
</evidence>
<keyword evidence="5" id="KW-1185">Reference proteome</keyword>
<dbReference type="GO" id="GO:0007266">
    <property type="term" value="P:Rho protein signal transduction"/>
    <property type="evidence" value="ECO:0007669"/>
    <property type="project" value="InterPro"/>
</dbReference>
<gene>
    <name evidence="4" type="ORF">DR950_01760</name>
</gene>
<comment type="subcellular location">
    <subcellularLocation>
        <location evidence="1">Cytoplasm</location>
    </subcellularLocation>
</comment>
<evidence type="ECO:0000256" key="3">
    <source>
        <dbReference type="ARBA" id="ARBA00022490"/>
    </source>
</evidence>
<evidence type="ECO:0000256" key="1">
    <source>
        <dbReference type="ARBA" id="ARBA00004496"/>
    </source>
</evidence>
<dbReference type="AlphaFoldDB" id="A0A372ZM83"/>
<accession>A0A372ZM83</accession>
<dbReference type="GO" id="GO:0005096">
    <property type="term" value="F:GTPase activator activity"/>
    <property type="evidence" value="ECO:0007669"/>
    <property type="project" value="UniProtKB-KW"/>
</dbReference>
<evidence type="ECO:0000256" key="2">
    <source>
        <dbReference type="ARBA" id="ARBA00022468"/>
    </source>
</evidence>
<dbReference type="EMBL" id="QVIG01000001">
    <property type="protein sequence ID" value="RGD56684.1"/>
    <property type="molecule type" value="Genomic_DNA"/>
</dbReference>
<dbReference type="GO" id="GO:0005829">
    <property type="term" value="C:cytosol"/>
    <property type="evidence" value="ECO:0007669"/>
    <property type="project" value="TreeGrafter"/>
</dbReference>
<dbReference type="PANTHER" id="PTHR10980:SF3">
    <property type="entry name" value="LD16419P"/>
    <property type="match status" value="1"/>
</dbReference>